<keyword evidence="3" id="KW-1185">Reference proteome</keyword>
<evidence type="ECO:0000313" key="2">
    <source>
        <dbReference type="EMBL" id="UTY40135.1"/>
    </source>
</evidence>
<dbReference type="Gene3D" id="3.40.50.1820">
    <property type="entry name" value="alpha/beta hydrolase"/>
    <property type="match status" value="1"/>
</dbReference>
<organism evidence="2 3">
    <name type="scientific">Allocoprobacillus halotolerans</name>
    <dbReference type="NCBI Taxonomy" id="2944914"/>
    <lineage>
        <taxon>Bacteria</taxon>
        <taxon>Bacillati</taxon>
        <taxon>Bacillota</taxon>
        <taxon>Erysipelotrichia</taxon>
        <taxon>Erysipelotrichales</taxon>
        <taxon>Erysipelotrichaceae</taxon>
        <taxon>Allocoprobacillus</taxon>
    </lineage>
</organism>
<gene>
    <name evidence="2" type="ORF">NMU03_04875</name>
</gene>
<dbReference type="SUPFAM" id="SSF53474">
    <property type="entry name" value="alpha/beta-Hydrolases"/>
    <property type="match status" value="1"/>
</dbReference>
<evidence type="ECO:0000313" key="3">
    <source>
        <dbReference type="Proteomes" id="UP001060112"/>
    </source>
</evidence>
<dbReference type="InterPro" id="IPR022742">
    <property type="entry name" value="Hydrolase_4"/>
</dbReference>
<name>A0ABY5I588_9FIRM</name>
<reference evidence="2" key="1">
    <citation type="submission" date="2022-07" db="EMBL/GenBank/DDBJ databases">
        <title>Faecal culturing of patients with breast cancer.</title>
        <authorList>
            <person name="Teng N.M.Y."/>
            <person name="Kiu R."/>
            <person name="Evans R."/>
            <person name="Baker D.J."/>
            <person name="Zenner C."/>
            <person name="Robinson S.D."/>
            <person name="Hall L.J."/>
        </authorList>
    </citation>
    <scope>NUCLEOTIDE SEQUENCE</scope>
    <source>
        <strain evidence="2">LH1062</strain>
    </source>
</reference>
<dbReference type="RefSeq" id="WP_290141564.1">
    <property type="nucleotide sequence ID" value="NZ_CP101620.1"/>
</dbReference>
<dbReference type="EMBL" id="CP101620">
    <property type="protein sequence ID" value="UTY40135.1"/>
    <property type="molecule type" value="Genomic_DNA"/>
</dbReference>
<dbReference type="PRINTS" id="PR00111">
    <property type="entry name" value="ABHYDROLASE"/>
</dbReference>
<protein>
    <submittedName>
        <fullName evidence="2">Lysophospholipase</fullName>
    </submittedName>
</protein>
<dbReference type="PANTHER" id="PTHR43798:SF33">
    <property type="entry name" value="HYDROLASE, PUTATIVE (AFU_ORTHOLOGUE AFUA_2G14860)-RELATED"/>
    <property type="match status" value="1"/>
</dbReference>
<dbReference type="InterPro" id="IPR029058">
    <property type="entry name" value="AB_hydrolase_fold"/>
</dbReference>
<dbReference type="Pfam" id="PF12146">
    <property type="entry name" value="Hydrolase_4"/>
    <property type="match status" value="1"/>
</dbReference>
<evidence type="ECO:0000259" key="1">
    <source>
        <dbReference type="Pfam" id="PF12146"/>
    </source>
</evidence>
<dbReference type="InterPro" id="IPR050266">
    <property type="entry name" value="AB_hydrolase_sf"/>
</dbReference>
<sequence>MQKYYEIETELGTMRGFFHKPDVSQFPVCIIFHGFTGQCTGTKFSYVQLSRMLEKQNIGSLRMDFLGSGQSDLPFRDMTFENELDSAIKIFQEVKNMDCVTEIYLLGHSMGGAIASEVAKRYPQDISKMCLWAPALNLPEAIEYLKGHVDETPYYDHSGFEISHAFVEDITSRDLYHDLDIYQNDLMILHGTKDATVPYDISKKYLKGFSHPVFYPIEGATHNYDSLEHINQVIQLTYHFLTNNGDE</sequence>
<dbReference type="Proteomes" id="UP001060112">
    <property type="component" value="Chromosome"/>
</dbReference>
<feature type="domain" description="Serine aminopeptidase S33" evidence="1">
    <location>
        <begin position="28"/>
        <end position="141"/>
    </location>
</feature>
<proteinExistence type="predicted"/>
<accession>A0ABY5I588</accession>
<dbReference type="InterPro" id="IPR000073">
    <property type="entry name" value="AB_hydrolase_1"/>
</dbReference>
<dbReference type="PANTHER" id="PTHR43798">
    <property type="entry name" value="MONOACYLGLYCEROL LIPASE"/>
    <property type="match status" value="1"/>
</dbReference>